<reference evidence="2" key="1">
    <citation type="submission" date="2023-08" db="EMBL/GenBank/DDBJ databases">
        <title>Pelteobagrus vachellii genome.</title>
        <authorList>
            <person name="Liu H."/>
        </authorList>
    </citation>
    <scope>NUCLEOTIDE SEQUENCE</scope>
    <source>
        <strain evidence="2">PRFRI_2022a</strain>
        <tissue evidence="2">Muscle</tissue>
    </source>
</reference>
<evidence type="ECO:0000313" key="2">
    <source>
        <dbReference type="EMBL" id="KAK2854701.1"/>
    </source>
</evidence>
<dbReference type="AlphaFoldDB" id="A0AA88ND06"/>
<evidence type="ECO:0000313" key="3">
    <source>
        <dbReference type="Proteomes" id="UP001187315"/>
    </source>
</evidence>
<dbReference type="EMBL" id="JAVHJS010000006">
    <property type="protein sequence ID" value="KAK2854701.1"/>
    <property type="molecule type" value="Genomic_DNA"/>
</dbReference>
<keyword evidence="1" id="KW-0812">Transmembrane</keyword>
<keyword evidence="3" id="KW-1185">Reference proteome</keyword>
<organism evidence="2 3">
    <name type="scientific">Tachysurus vachellii</name>
    <name type="common">Darkbarbel catfish</name>
    <name type="synonym">Pelteobagrus vachellii</name>
    <dbReference type="NCBI Taxonomy" id="175792"/>
    <lineage>
        <taxon>Eukaryota</taxon>
        <taxon>Metazoa</taxon>
        <taxon>Chordata</taxon>
        <taxon>Craniata</taxon>
        <taxon>Vertebrata</taxon>
        <taxon>Euteleostomi</taxon>
        <taxon>Actinopterygii</taxon>
        <taxon>Neopterygii</taxon>
        <taxon>Teleostei</taxon>
        <taxon>Ostariophysi</taxon>
        <taxon>Siluriformes</taxon>
        <taxon>Bagridae</taxon>
        <taxon>Tachysurus</taxon>
    </lineage>
</organism>
<name>A0AA88ND06_TACVA</name>
<dbReference type="Proteomes" id="UP001187315">
    <property type="component" value="Unassembled WGS sequence"/>
</dbReference>
<evidence type="ECO:0000256" key="1">
    <source>
        <dbReference type="SAM" id="Phobius"/>
    </source>
</evidence>
<keyword evidence="1" id="KW-0472">Membrane</keyword>
<sequence>MLCNIALHHEASPFLQILTKGGLGEKNIRELCKDMEAPFVLSSSLIGHIRLDEAEAISLERNGESHHGKKIVVAFCLMRKNKVWMSLVKICVLLLFDLIIQQIHIIPRAGPLDT</sequence>
<gene>
    <name evidence="2" type="ORF">Q7C36_006570</name>
</gene>
<protein>
    <submittedName>
        <fullName evidence="2">Uncharacterized protein</fullName>
    </submittedName>
</protein>
<comment type="caution">
    <text evidence="2">The sequence shown here is derived from an EMBL/GenBank/DDBJ whole genome shotgun (WGS) entry which is preliminary data.</text>
</comment>
<proteinExistence type="predicted"/>
<keyword evidence="1" id="KW-1133">Transmembrane helix</keyword>
<feature type="transmembrane region" description="Helical" evidence="1">
    <location>
        <begin position="87"/>
        <end position="106"/>
    </location>
</feature>
<accession>A0AA88ND06</accession>